<dbReference type="SMART" id="SM00852">
    <property type="entry name" value="MoCF_biosynth"/>
    <property type="match status" value="1"/>
</dbReference>
<dbReference type="InterPro" id="IPR008284">
    <property type="entry name" value="MoCF_biosynth_CS"/>
</dbReference>
<dbReference type="InterPro" id="IPR036425">
    <property type="entry name" value="MoaB/Mog-like_dom_sf"/>
</dbReference>
<protein>
    <recommendedName>
        <fullName evidence="3">molybdopterin molybdotransferase</fullName>
        <ecNumber evidence="3">2.10.1.1</ecNumber>
    </recommendedName>
</protein>
<dbReference type="InterPro" id="IPR038987">
    <property type="entry name" value="MoeA-like"/>
</dbReference>
<name>A0A3B1B3L1_9ZZZZ</name>
<evidence type="ECO:0000259" key="10">
    <source>
        <dbReference type="SMART" id="SM00852"/>
    </source>
</evidence>
<dbReference type="GO" id="GO:0061599">
    <property type="term" value="F:molybdopterin molybdotransferase activity"/>
    <property type="evidence" value="ECO:0007669"/>
    <property type="project" value="UniProtKB-EC"/>
</dbReference>
<dbReference type="PANTHER" id="PTHR10192:SF5">
    <property type="entry name" value="GEPHYRIN"/>
    <property type="match status" value="1"/>
</dbReference>
<dbReference type="SUPFAM" id="SSF63867">
    <property type="entry name" value="MoeA C-terminal domain-like"/>
    <property type="match status" value="1"/>
</dbReference>
<dbReference type="FunFam" id="3.40.980.10:FF:000004">
    <property type="entry name" value="Molybdopterin molybdenumtransferase"/>
    <property type="match status" value="1"/>
</dbReference>
<dbReference type="GO" id="GO:0046872">
    <property type="term" value="F:metal ion binding"/>
    <property type="evidence" value="ECO:0007669"/>
    <property type="project" value="UniProtKB-KW"/>
</dbReference>
<evidence type="ECO:0000256" key="8">
    <source>
        <dbReference type="ARBA" id="ARBA00023150"/>
    </source>
</evidence>
<keyword evidence="4" id="KW-0500">Molybdenum</keyword>
<dbReference type="InterPro" id="IPR036135">
    <property type="entry name" value="MoeA_linker/N_sf"/>
</dbReference>
<evidence type="ECO:0000256" key="6">
    <source>
        <dbReference type="ARBA" id="ARBA00022723"/>
    </source>
</evidence>
<evidence type="ECO:0000256" key="4">
    <source>
        <dbReference type="ARBA" id="ARBA00022505"/>
    </source>
</evidence>
<evidence type="ECO:0000256" key="3">
    <source>
        <dbReference type="ARBA" id="ARBA00013269"/>
    </source>
</evidence>
<dbReference type="SUPFAM" id="SSF53218">
    <property type="entry name" value="Molybdenum cofactor biosynthesis proteins"/>
    <property type="match status" value="1"/>
</dbReference>
<dbReference type="InterPro" id="IPR001453">
    <property type="entry name" value="MoaB/Mog_dom"/>
</dbReference>
<comment type="pathway">
    <text evidence="2">Cofactor biosynthesis; molybdopterin biosynthesis.</text>
</comment>
<dbReference type="NCBIfam" id="TIGR00177">
    <property type="entry name" value="molyb_syn"/>
    <property type="match status" value="1"/>
</dbReference>
<evidence type="ECO:0000313" key="11">
    <source>
        <dbReference type="EMBL" id="VAX12929.1"/>
    </source>
</evidence>
<dbReference type="Gene3D" id="3.90.105.10">
    <property type="entry name" value="Molybdopterin biosynthesis moea protein, domain 2"/>
    <property type="match status" value="1"/>
</dbReference>
<dbReference type="InterPro" id="IPR036688">
    <property type="entry name" value="MoeA_C_domain_IV_sf"/>
</dbReference>
<dbReference type="GO" id="GO:0006777">
    <property type="term" value="P:Mo-molybdopterin cofactor biosynthetic process"/>
    <property type="evidence" value="ECO:0007669"/>
    <property type="project" value="UniProtKB-KW"/>
</dbReference>
<dbReference type="EC" id="2.10.1.1" evidence="3"/>
<evidence type="ECO:0000256" key="7">
    <source>
        <dbReference type="ARBA" id="ARBA00022842"/>
    </source>
</evidence>
<dbReference type="Pfam" id="PF00994">
    <property type="entry name" value="MoCF_biosynth"/>
    <property type="match status" value="1"/>
</dbReference>
<dbReference type="AlphaFoldDB" id="A0A3B1B3L1"/>
<dbReference type="SUPFAM" id="SSF63882">
    <property type="entry name" value="MoeA N-terminal region -like"/>
    <property type="match status" value="1"/>
</dbReference>
<dbReference type="Gene3D" id="2.40.340.10">
    <property type="entry name" value="MoeA, C-terminal, domain IV"/>
    <property type="match status" value="1"/>
</dbReference>
<dbReference type="NCBIfam" id="NF045515">
    <property type="entry name" value="Glp_gephyrin"/>
    <property type="match status" value="1"/>
</dbReference>
<dbReference type="FunFam" id="2.170.190.11:FF:000001">
    <property type="entry name" value="Molybdopterin molybdenumtransferase"/>
    <property type="match status" value="1"/>
</dbReference>
<comment type="cofactor">
    <cofactor evidence="1">
        <name>Mg(2+)</name>
        <dbReference type="ChEBI" id="CHEBI:18420"/>
    </cofactor>
</comment>
<evidence type="ECO:0000256" key="5">
    <source>
        <dbReference type="ARBA" id="ARBA00022679"/>
    </source>
</evidence>
<dbReference type="CDD" id="cd00887">
    <property type="entry name" value="MoeA"/>
    <property type="match status" value="1"/>
</dbReference>
<evidence type="ECO:0000256" key="9">
    <source>
        <dbReference type="ARBA" id="ARBA00047317"/>
    </source>
</evidence>
<dbReference type="Pfam" id="PF03453">
    <property type="entry name" value="MoeA_N"/>
    <property type="match status" value="1"/>
</dbReference>
<evidence type="ECO:0000256" key="1">
    <source>
        <dbReference type="ARBA" id="ARBA00001946"/>
    </source>
</evidence>
<proteinExistence type="predicted"/>
<comment type="catalytic activity">
    <reaction evidence="9">
        <text>adenylyl-molybdopterin + molybdate = Mo-molybdopterin + AMP + H(+)</text>
        <dbReference type="Rhea" id="RHEA:35047"/>
        <dbReference type="ChEBI" id="CHEBI:15378"/>
        <dbReference type="ChEBI" id="CHEBI:36264"/>
        <dbReference type="ChEBI" id="CHEBI:62727"/>
        <dbReference type="ChEBI" id="CHEBI:71302"/>
        <dbReference type="ChEBI" id="CHEBI:456215"/>
        <dbReference type="EC" id="2.10.1.1"/>
    </reaction>
</comment>
<dbReference type="GO" id="GO:0005829">
    <property type="term" value="C:cytosol"/>
    <property type="evidence" value="ECO:0007669"/>
    <property type="project" value="TreeGrafter"/>
</dbReference>
<dbReference type="EMBL" id="UOFZ01000073">
    <property type="protein sequence ID" value="VAX12929.1"/>
    <property type="molecule type" value="Genomic_DNA"/>
</dbReference>
<evidence type="ECO:0000256" key="2">
    <source>
        <dbReference type="ARBA" id="ARBA00005046"/>
    </source>
</evidence>
<keyword evidence="8" id="KW-0501">Molybdenum cofactor biosynthesis</keyword>
<dbReference type="PROSITE" id="PS01079">
    <property type="entry name" value="MOCF_BIOSYNTHESIS_2"/>
    <property type="match status" value="1"/>
</dbReference>
<dbReference type="Pfam" id="PF03454">
    <property type="entry name" value="MoeA_C"/>
    <property type="match status" value="1"/>
</dbReference>
<keyword evidence="7" id="KW-0460">Magnesium</keyword>
<dbReference type="InterPro" id="IPR005111">
    <property type="entry name" value="MoeA_C_domain_IV"/>
</dbReference>
<feature type="domain" description="MoaB/Mog" evidence="10">
    <location>
        <begin position="184"/>
        <end position="321"/>
    </location>
</feature>
<dbReference type="PANTHER" id="PTHR10192">
    <property type="entry name" value="MOLYBDOPTERIN BIOSYNTHESIS PROTEIN"/>
    <property type="match status" value="1"/>
</dbReference>
<dbReference type="FunFam" id="2.40.340.10:FF:000003">
    <property type="entry name" value="Molybdopterin molybdenumtransferase"/>
    <property type="match status" value="1"/>
</dbReference>
<dbReference type="Gene3D" id="3.40.980.10">
    <property type="entry name" value="MoaB/Mog-like domain"/>
    <property type="match status" value="1"/>
</dbReference>
<gene>
    <name evidence="11" type="ORF">MNBD_GAMMA24-1530</name>
</gene>
<organism evidence="11">
    <name type="scientific">hydrothermal vent metagenome</name>
    <dbReference type="NCBI Taxonomy" id="652676"/>
    <lineage>
        <taxon>unclassified sequences</taxon>
        <taxon>metagenomes</taxon>
        <taxon>ecological metagenomes</taxon>
    </lineage>
</organism>
<dbReference type="Gene3D" id="2.170.190.11">
    <property type="entry name" value="Molybdopterin biosynthesis moea protein, domain 3"/>
    <property type="match status" value="1"/>
</dbReference>
<sequence length="409" mass="44241">MTPSHSPLMTLDQALEQILASITPIESVETQAIMDAFGHILAESIHSPLNVPPYQNSAMDGYAVRGADLPAHGDTTLELIGTSWAGTPFANEVGEKQCVRIMTGAKMPEGADTVIMQEDVQKTEQQITIGDEHRGGQHVRHIGEDIRKGEEVLQPGKLLKAAELGLLASLGIAEVQVRRPLKAAFFSTGDELCAIGEPLQEGQIYDSNRYTIFGMLKGLGVEIHDLGVIRDQREEVEAAFSRAAELADIVFTSGGVSVGDADFVKQTLEKLGTVNLWKIAMKPGKPLAFGRIGNAYFFGLPGNPVSAMATFYQVALPALHKLMGKTPEPPLRLKLRCLDKLKKKPGRLDFQRGILQYDGDELVVRGVGAQGSHILSSMSRANCFIILSAEQGTVEIGSKVEVQPFSSLM</sequence>
<accession>A0A3B1B3L1</accession>
<dbReference type="NCBIfam" id="NF007960">
    <property type="entry name" value="PRK10680.1"/>
    <property type="match status" value="1"/>
</dbReference>
<reference evidence="11" key="1">
    <citation type="submission" date="2018-06" db="EMBL/GenBank/DDBJ databases">
        <authorList>
            <person name="Zhirakovskaya E."/>
        </authorList>
    </citation>
    <scope>NUCLEOTIDE SEQUENCE</scope>
</reference>
<dbReference type="UniPathway" id="UPA00344"/>
<dbReference type="InterPro" id="IPR005110">
    <property type="entry name" value="MoeA_linker/N"/>
</dbReference>
<keyword evidence="5 11" id="KW-0808">Transferase</keyword>
<keyword evidence="6" id="KW-0479">Metal-binding</keyword>